<gene>
    <name evidence="1" type="ordered locus">Plim_3502</name>
</gene>
<dbReference type="HOGENOM" id="CLU_2635015_0_0_0"/>
<name>D5SV29_PLAL2</name>
<reference evidence="1 2" key="1">
    <citation type="journal article" date="2010" name="Stand. Genomic Sci.">
        <title>Complete genome sequence of Planctomyces limnophilus type strain (Mu 290).</title>
        <authorList>
            <person name="Labutti K."/>
            <person name="Sikorski J."/>
            <person name="Schneider S."/>
            <person name="Nolan M."/>
            <person name="Lucas S."/>
            <person name="Glavina Del Rio T."/>
            <person name="Tice H."/>
            <person name="Cheng J.F."/>
            <person name="Goodwin L."/>
            <person name="Pitluck S."/>
            <person name="Liolios K."/>
            <person name="Ivanova N."/>
            <person name="Mavromatis K."/>
            <person name="Mikhailova N."/>
            <person name="Pati A."/>
            <person name="Chen A."/>
            <person name="Palaniappan K."/>
            <person name="Land M."/>
            <person name="Hauser L."/>
            <person name="Chang Y.J."/>
            <person name="Jeffries C.D."/>
            <person name="Tindall B.J."/>
            <person name="Rohde M."/>
            <person name="Goker M."/>
            <person name="Woyke T."/>
            <person name="Bristow J."/>
            <person name="Eisen J.A."/>
            <person name="Markowitz V."/>
            <person name="Hugenholtz P."/>
            <person name="Kyrpides N.C."/>
            <person name="Klenk H.P."/>
            <person name="Lapidus A."/>
        </authorList>
    </citation>
    <scope>NUCLEOTIDE SEQUENCE [LARGE SCALE GENOMIC DNA]</scope>
    <source>
        <strain evidence="2">ATCC 43296 / DSM 3776 / IFAM 1008 / 290</strain>
    </source>
</reference>
<proteinExistence type="predicted"/>
<dbReference type="KEGG" id="plm:Plim_3502"/>
<accession>D5SV29</accession>
<dbReference type="Proteomes" id="UP000002220">
    <property type="component" value="Chromosome"/>
</dbReference>
<dbReference type="AlphaFoldDB" id="D5SV29"/>
<organism evidence="1 2">
    <name type="scientific">Planctopirus limnophila (strain ATCC 43296 / DSM 3776 / IFAM 1008 / Mu 290)</name>
    <name type="common">Planctomyces limnophilus</name>
    <dbReference type="NCBI Taxonomy" id="521674"/>
    <lineage>
        <taxon>Bacteria</taxon>
        <taxon>Pseudomonadati</taxon>
        <taxon>Planctomycetota</taxon>
        <taxon>Planctomycetia</taxon>
        <taxon>Planctomycetales</taxon>
        <taxon>Planctomycetaceae</taxon>
        <taxon>Planctopirus</taxon>
    </lineage>
</organism>
<keyword evidence="2" id="KW-1185">Reference proteome</keyword>
<evidence type="ECO:0000313" key="2">
    <source>
        <dbReference type="Proteomes" id="UP000002220"/>
    </source>
</evidence>
<protein>
    <submittedName>
        <fullName evidence="1">Uncharacterized protein</fullName>
    </submittedName>
</protein>
<dbReference type="STRING" id="521674.Plim_3502"/>
<sequence length="77" mass="8413" precursor="true">MRGAGTYLASNPLPVSSQHAPDLWRMTVNQRPGGSRDDCCTLLGKDPHPALRATLSHADAGEGSRWKRISFRVLGNR</sequence>
<evidence type="ECO:0000313" key="1">
    <source>
        <dbReference type="EMBL" id="ADG69315.1"/>
    </source>
</evidence>
<dbReference type="EMBL" id="CP001744">
    <property type="protein sequence ID" value="ADG69315.1"/>
    <property type="molecule type" value="Genomic_DNA"/>
</dbReference>